<protein>
    <submittedName>
        <fullName evidence="1">Uncharacterized protein</fullName>
    </submittedName>
</protein>
<gene>
    <name evidence="1" type="ordered locus">FMG_P0006</name>
</gene>
<geneLocation type="plasmid" evidence="1 2">
    <name>pFMC</name>
</geneLocation>
<dbReference type="HOGENOM" id="CLU_2287366_0_0_9"/>
<dbReference type="Proteomes" id="UP000001319">
    <property type="component" value="Plasmid pFMC"/>
</dbReference>
<dbReference type="EMBL" id="AP008972">
    <property type="protein sequence ID" value="BAG09055.1"/>
    <property type="molecule type" value="Genomic_DNA"/>
</dbReference>
<sequence>MKDFSARVSSEEVDRLLDYVYKNDYEIYCANGCMSDFYIINTENLKVCKRRKPRKYTVLYYVPINCWEDELYILQTDNLDKVIDYAMRYGLEEDDINLLKC</sequence>
<evidence type="ECO:0000313" key="1">
    <source>
        <dbReference type="EMBL" id="BAG09055.1"/>
    </source>
</evidence>
<dbReference type="RefSeq" id="WP_012289818.1">
    <property type="nucleotide sequence ID" value="NC_010371.1"/>
</dbReference>
<organism evidence="1 2">
    <name type="scientific">Finegoldia magna (strain ATCC 29328 / DSM 20472 / WAL 2508)</name>
    <name type="common">Peptostreptococcus magnus</name>
    <dbReference type="NCBI Taxonomy" id="334413"/>
    <lineage>
        <taxon>Bacteria</taxon>
        <taxon>Bacillati</taxon>
        <taxon>Bacillota</taxon>
        <taxon>Tissierellia</taxon>
        <taxon>Tissierellales</taxon>
        <taxon>Peptoniphilaceae</taxon>
        <taxon>Finegoldia</taxon>
    </lineage>
</organism>
<reference evidence="1 2" key="1">
    <citation type="journal article" date="2008" name="DNA Res.">
        <title>Complete genome sequence of Finegoldia magna, an anaerobic opportunistic pathogen.</title>
        <authorList>
            <person name="Goto T."/>
            <person name="Yamashita A."/>
            <person name="Hirakawa H."/>
            <person name="Matsutani M."/>
            <person name="Todo K."/>
            <person name="Ohshima K."/>
            <person name="Toh H."/>
            <person name="Miyamoto K."/>
            <person name="Kuhara S."/>
            <person name="Hattori M."/>
            <person name="Shimizu T."/>
            <person name="Akimoto S."/>
        </authorList>
    </citation>
    <scope>NUCLEOTIDE SEQUENCE [LARGE SCALE GENOMIC DNA]</scope>
    <source>
        <strain evidence="2">ATCC 29328 / DSM 20472 / WAL 2508</strain>
        <plasmid evidence="1 2">pFMC</plasmid>
    </source>
</reference>
<dbReference type="KEGG" id="fma:FMG_P0006"/>
<accession>B0S464</accession>
<evidence type="ECO:0000313" key="2">
    <source>
        <dbReference type="Proteomes" id="UP000001319"/>
    </source>
</evidence>
<dbReference type="AlphaFoldDB" id="B0S464"/>
<proteinExistence type="predicted"/>
<name>B0S464_FINM2</name>
<keyword evidence="1" id="KW-0614">Plasmid</keyword>
<keyword evidence="2" id="KW-1185">Reference proteome</keyword>